<sequence length="245" mass="28280">MKNRVINPNVSVDCVVFGFDTQSLKVLLIEQKAVEGMSGHQALPGDLVLNDESLDDAAARVLKELTGIEGIFLRQFHAFGDPNRVKQVQDLDWLKSYRDQPEARVITIGYYALVKMDEFQTEASSFAERVFWQDIHEIPELAFDHNSIMQRALDRLREEFENRQVGFELLPEKFTLSQLQSLYEAIEDRELDKRNFRKKVLKEKLVTALDEKQTGVVHKPARLYKLNLEVRSKSPVHGSFVTVKF</sequence>
<dbReference type="Pfam" id="PF21906">
    <property type="entry name" value="WHD_NrtR"/>
    <property type="match status" value="1"/>
</dbReference>
<dbReference type="InterPro" id="IPR015797">
    <property type="entry name" value="NUDIX_hydrolase-like_dom_sf"/>
</dbReference>
<dbReference type="AlphaFoldDB" id="A0A6L3ZCA5"/>
<dbReference type="PROSITE" id="PS51462">
    <property type="entry name" value="NUDIX"/>
    <property type="match status" value="1"/>
</dbReference>
<dbReference type="Proteomes" id="UP000484164">
    <property type="component" value="Unassembled WGS sequence"/>
</dbReference>
<organism evidence="2 3">
    <name type="scientific">Phaeocystidibacter marisrubri</name>
    <dbReference type="NCBI Taxonomy" id="1577780"/>
    <lineage>
        <taxon>Bacteria</taxon>
        <taxon>Pseudomonadati</taxon>
        <taxon>Bacteroidota</taxon>
        <taxon>Flavobacteriia</taxon>
        <taxon>Flavobacteriales</taxon>
        <taxon>Phaeocystidibacteraceae</taxon>
        <taxon>Phaeocystidibacter</taxon>
    </lineage>
</organism>
<dbReference type="CDD" id="cd18873">
    <property type="entry name" value="NUDIX_NadM_like"/>
    <property type="match status" value="1"/>
</dbReference>
<proteinExistence type="predicted"/>
<evidence type="ECO:0000313" key="3">
    <source>
        <dbReference type="Proteomes" id="UP000484164"/>
    </source>
</evidence>
<dbReference type="RefSeq" id="WP_151694109.1">
    <property type="nucleotide sequence ID" value="NZ_BMGX01000001.1"/>
</dbReference>
<reference evidence="2 3" key="1">
    <citation type="submission" date="2019-10" db="EMBL/GenBank/DDBJ databases">
        <title>Genome sequence of Phaeocystidibacter marisrubri JCM30614 (type strain).</title>
        <authorList>
            <person name="Bowman J.P."/>
        </authorList>
    </citation>
    <scope>NUCLEOTIDE SEQUENCE [LARGE SCALE GENOMIC DNA]</scope>
    <source>
        <strain evidence="2 3">JCM 30614</strain>
    </source>
</reference>
<protein>
    <submittedName>
        <fullName evidence="2">NUDIX hydrolase</fullName>
    </submittedName>
</protein>
<feature type="domain" description="Nudix hydrolase" evidence="1">
    <location>
        <begin position="7"/>
        <end position="157"/>
    </location>
</feature>
<dbReference type="InterPro" id="IPR036390">
    <property type="entry name" value="WH_DNA-bd_sf"/>
</dbReference>
<dbReference type="Gene3D" id="3.90.79.10">
    <property type="entry name" value="Nucleoside Triphosphate Pyrophosphohydrolase"/>
    <property type="match status" value="1"/>
</dbReference>
<evidence type="ECO:0000313" key="2">
    <source>
        <dbReference type="EMBL" id="KAB2815071.1"/>
    </source>
</evidence>
<dbReference type="GO" id="GO:0016787">
    <property type="term" value="F:hydrolase activity"/>
    <property type="evidence" value="ECO:0007669"/>
    <property type="project" value="UniProtKB-KW"/>
</dbReference>
<dbReference type="InterPro" id="IPR054105">
    <property type="entry name" value="WHD_NrtR"/>
</dbReference>
<keyword evidence="3" id="KW-1185">Reference proteome</keyword>
<dbReference type="OrthoDB" id="9786141at2"/>
<dbReference type="InterPro" id="IPR036388">
    <property type="entry name" value="WH-like_DNA-bd_sf"/>
</dbReference>
<dbReference type="EMBL" id="WBVQ01000003">
    <property type="protein sequence ID" value="KAB2815071.1"/>
    <property type="molecule type" value="Genomic_DNA"/>
</dbReference>
<dbReference type="Pfam" id="PF00293">
    <property type="entry name" value="NUDIX"/>
    <property type="match status" value="1"/>
</dbReference>
<dbReference type="Gene3D" id="1.10.10.10">
    <property type="entry name" value="Winged helix-like DNA-binding domain superfamily/Winged helix DNA-binding domain"/>
    <property type="match status" value="1"/>
</dbReference>
<accession>A0A6L3ZCA5</accession>
<dbReference type="SUPFAM" id="SSF46785">
    <property type="entry name" value="Winged helix' DNA-binding domain"/>
    <property type="match status" value="1"/>
</dbReference>
<dbReference type="PANTHER" id="PTHR43736">
    <property type="entry name" value="ADP-RIBOSE PYROPHOSPHATASE"/>
    <property type="match status" value="1"/>
</dbReference>
<dbReference type="PANTHER" id="PTHR43736:SF4">
    <property type="entry name" value="SLR1690 PROTEIN"/>
    <property type="match status" value="1"/>
</dbReference>
<gene>
    <name evidence="2" type="ORF">F8C82_13290</name>
</gene>
<keyword evidence="2" id="KW-0378">Hydrolase</keyword>
<evidence type="ECO:0000259" key="1">
    <source>
        <dbReference type="PROSITE" id="PS51462"/>
    </source>
</evidence>
<name>A0A6L3ZCA5_9FLAO</name>
<comment type="caution">
    <text evidence="2">The sequence shown here is derived from an EMBL/GenBank/DDBJ whole genome shotgun (WGS) entry which is preliminary data.</text>
</comment>
<dbReference type="SUPFAM" id="SSF55811">
    <property type="entry name" value="Nudix"/>
    <property type="match status" value="1"/>
</dbReference>
<dbReference type="InterPro" id="IPR000086">
    <property type="entry name" value="NUDIX_hydrolase_dom"/>
</dbReference>